<keyword evidence="1" id="KW-1133">Transmembrane helix</keyword>
<evidence type="ECO:0000313" key="2">
    <source>
        <dbReference type="EMBL" id="RUO13558.1"/>
    </source>
</evidence>
<evidence type="ECO:0000256" key="1">
    <source>
        <dbReference type="SAM" id="Phobius"/>
    </source>
</evidence>
<reference evidence="2 3" key="1">
    <citation type="submission" date="2018-12" db="EMBL/GenBank/DDBJ databases">
        <title>Persistence of Moraxella catarrhalis in Chronic Obstructive Pulmonary Disease and Regulation of the Hag/MID Adhesin.</title>
        <authorList>
            <person name="Murphy T."/>
            <person name="Zhao X."/>
            <person name="Vyas G."/>
            <person name="Aluvathingal J."/>
            <person name="Nadendla S."/>
            <person name="Tallon L."/>
            <person name="Tettelin H."/>
        </authorList>
    </citation>
    <scope>NUCLEOTIDE SEQUENCE [LARGE SCALE GENOMIC DNA]</scope>
    <source>
        <strain evidence="2 3">173P27B1</strain>
    </source>
</reference>
<dbReference type="EMBL" id="RYER01000021">
    <property type="protein sequence ID" value="RUO13558.1"/>
    <property type="molecule type" value="Genomic_DNA"/>
</dbReference>
<evidence type="ECO:0000313" key="3">
    <source>
        <dbReference type="Proteomes" id="UP000268436"/>
    </source>
</evidence>
<protein>
    <submittedName>
        <fullName evidence="2">Uncharacterized protein</fullName>
    </submittedName>
</protein>
<feature type="transmembrane region" description="Helical" evidence="1">
    <location>
        <begin position="12"/>
        <end position="29"/>
    </location>
</feature>
<keyword evidence="3" id="KW-1185">Reference proteome</keyword>
<accession>A0ABY0BID4</accession>
<gene>
    <name evidence="2" type="ORF">EJK54_0324</name>
</gene>
<sequence length="43" mass="4930">MTHQSSKQACKILGINFGFYFGMAVYAFIQIKTVQSVLIERFL</sequence>
<keyword evidence="1" id="KW-0812">Transmembrane</keyword>
<comment type="caution">
    <text evidence="2">The sequence shown here is derived from an EMBL/GenBank/DDBJ whole genome shotgun (WGS) entry which is preliminary data.</text>
</comment>
<organism evidence="2 3">
    <name type="scientific">Moraxella catarrhalis</name>
    <name type="common">Branhamella catarrhalis</name>
    <dbReference type="NCBI Taxonomy" id="480"/>
    <lineage>
        <taxon>Bacteria</taxon>
        <taxon>Pseudomonadati</taxon>
        <taxon>Pseudomonadota</taxon>
        <taxon>Gammaproteobacteria</taxon>
        <taxon>Moraxellales</taxon>
        <taxon>Moraxellaceae</taxon>
        <taxon>Moraxella</taxon>
    </lineage>
</organism>
<proteinExistence type="predicted"/>
<name>A0ABY0BID4_MORCA</name>
<dbReference type="Proteomes" id="UP000268436">
    <property type="component" value="Unassembled WGS sequence"/>
</dbReference>
<keyword evidence="1" id="KW-0472">Membrane</keyword>